<dbReference type="EMBL" id="JAWRVE010000074">
    <property type="protein sequence ID" value="KAL1863144.1"/>
    <property type="molecule type" value="Genomic_DNA"/>
</dbReference>
<dbReference type="Pfam" id="PF06985">
    <property type="entry name" value="HET"/>
    <property type="match status" value="1"/>
</dbReference>
<dbReference type="Proteomes" id="UP001583177">
    <property type="component" value="Unassembled WGS sequence"/>
</dbReference>
<accession>A0ABR3WJT3</accession>
<evidence type="ECO:0000259" key="1">
    <source>
        <dbReference type="Pfam" id="PF06985"/>
    </source>
</evidence>
<reference evidence="2 3" key="1">
    <citation type="journal article" date="2024" name="IMA Fungus">
        <title>IMA Genome - F19 : A genome assembly and annotation guide to empower mycologists, including annotated draft genome sequences of Ceratocystis pirilliformis, Diaporthe australafricana, Fusarium ophioides, Paecilomyces lecythidis, and Sporothrix stenoceras.</title>
        <authorList>
            <person name="Aylward J."/>
            <person name="Wilson A.M."/>
            <person name="Visagie C.M."/>
            <person name="Spraker J."/>
            <person name="Barnes I."/>
            <person name="Buitendag C."/>
            <person name="Ceriani C."/>
            <person name="Del Mar Angel L."/>
            <person name="du Plessis D."/>
            <person name="Fuchs T."/>
            <person name="Gasser K."/>
            <person name="Kramer D."/>
            <person name="Li W."/>
            <person name="Munsamy K."/>
            <person name="Piso A."/>
            <person name="Price J.L."/>
            <person name="Sonnekus B."/>
            <person name="Thomas C."/>
            <person name="van der Nest A."/>
            <person name="van Dijk A."/>
            <person name="van Heerden A."/>
            <person name="van Vuuren N."/>
            <person name="Yilmaz N."/>
            <person name="Duong T.A."/>
            <person name="van der Merwe N.A."/>
            <person name="Wingfield M.J."/>
            <person name="Wingfield B.D."/>
        </authorList>
    </citation>
    <scope>NUCLEOTIDE SEQUENCE [LARGE SCALE GENOMIC DNA]</scope>
    <source>
        <strain evidence="2 3">CMW 18300</strain>
    </source>
</reference>
<name>A0ABR3WJT3_9PEZI</name>
<organism evidence="2 3">
    <name type="scientific">Diaporthe australafricana</name>
    <dbReference type="NCBI Taxonomy" id="127596"/>
    <lineage>
        <taxon>Eukaryota</taxon>
        <taxon>Fungi</taxon>
        <taxon>Dikarya</taxon>
        <taxon>Ascomycota</taxon>
        <taxon>Pezizomycotina</taxon>
        <taxon>Sordariomycetes</taxon>
        <taxon>Sordariomycetidae</taxon>
        <taxon>Diaporthales</taxon>
        <taxon>Diaporthaceae</taxon>
        <taxon>Diaporthe</taxon>
    </lineage>
</organism>
<evidence type="ECO:0000313" key="3">
    <source>
        <dbReference type="Proteomes" id="UP001583177"/>
    </source>
</evidence>
<sequence>MQDDGPEREAEVMQMDGIYFNSKLNISAAEADVFKGLVFDRKPLLTNPCIIPVKVPESQVDMSLYVFHDKCSLGLWDNPLDKRGWVFQERILSPRIVHFTQDQVFWECRSFKASEVLPQGVSAPQLERLHKSRFDKSIGIASTAFNTQEIKSRWYELVAAYSGTSLSFADDRLLAISAMAKRCCAAMRVNPADYLAGMWKDDLPLSMIWLQEPISERSGPSENRPDLGIKHVPSWSWASTMAEITTMNLSPLTATAEVINVEVQRRSRNFFDGTDVCRLRLRGPLCKFRRHLQDGNYWIQISDDTTFQELDDFSFQTDGYISIYWDTARIFTADKYFLLHVATSEADEEPMEHGLVLLRTAECGTYKRVGSFVVPNTSDYSGSKLKDAFEGNFDTLSTEDYLEVNSDGKYVIDMV</sequence>
<dbReference type="InterPro" id="IPR010730">
    <property type="entry name" value="HET"/>
</dbReference>
<gene>
    <name evidence="2" type="ORF">Daus18300_008137</name>
</gene>
<dbReference type="PANTHER" id="PTHR33112:SF10">
    <property type="entry name" value="TOL"/>
    <property type="match status" value="1"/>
</dbReference>
<proteinExistence type="predicted"/>
<comment type="caution">
    <text evidence="2">The sequence shown here is derived from an EMBL/GenBank/DDBJ whole genome shotgun (WGS) entry which is preliminary data.</text>
</comment>
<feature type="domain" description="Heterokaryon incompatibility" evidence="1">
    <location>
        <begin position="2"/>
        <end position="89"/>
    </location>
</feature>
<protein>
    <recommendedName>
        <fullName evidence="1">Heterokaryon incompatibility domain-containing protein</fullName>
    </recommendedName>
</protein>
<evidence type="ECO:0000313" key="2">
    <source>
        <dbReference type="EMBL" id="KAL1863144.1"/>
    </source>
</evidence>
<keyword evidence="3" id="KW-1185">Reference proteome</keyword>
<dbReference type="PANTHER" id="PTHR33112">
    <property type="entry name" value="DOMAIN PROTEIN, PUTATIVE-RELATED"/>
    <property type="match status" value="1"/>
</dbReference>